<feature type="compositionally biased region" description="Polar residues" evidence="1">
    <location>
        <begin position="97"/>
        <end position="122"/>
    </location>
</feature>
<accession>A0A9U8E650</accession>
<protein>
    <submittedName>
        <fullName evidence="3">Uncharacterized protein LOC106060683</fullName>
    </submittedName>
</protein>
<name>A0A9U8E650_BIOGL</name>
<dbReference type="KEGG" id="bgt:106060683"/>
<dbReference type="GeneID" id="106060683"/>
<feature type="region of interest" description="Disordered" evidence="1">
    <location>
        <begin position="207"/>
        <end position="228"/>
    </location>
</feature>
<dbReference type="AlphaFoldDB" id="A0A9U8E650"/>
<sequence length="670" mass="74148">MTAYAKEFEKWLSNSGSLNQPVLLEDDDSNAIKASNPQSGRDDSGGGDSSQGSFDDVMKDSLSFSSINQSAPILVDDEEDEEFYKDFDEPPVLKPVSKQTGQNKTPPISSPRLTQESICSYSRTKRSYSRQRSLEDKDMKTYSGKKSFRHTLSDDYEKRHEKNGKESGNIFDKFSSEKYDSPPPLLPGPECEPLPEECHSPDFRAMEADSTSEPTCDKEVHTSRQSSQVKSLEASLECDSTCMLGTSPAIVSPASLSCGESEEMKDMSGADETEAVKDVLVADETEAVKDVLVADDTECNAVENFSGHERDLKGLSNIIEEQVTQDMPVLPFPVNQMHEKSSETQTSFTHAVHDHSDINNDEPPTLAIMPQLNLSLIGVRQKRHTIDTPETYCRTHRQQCSHEGPVPSSPPTLTCFIPNENVPTSNRKRSNKTLNDSCAGEVAEQQKKRRHFSYPSTDQSSNLQNFVQQACLLSQLQTRLHSFLFHIFPQIRSDLKKIQPESLLLETVLSDLVSILDHPEEGKKIGNSRTCSQASVGLSSPQAVSQSLPLGTPQLTTSESLNVSLSAPSDDSLQQSPSLVSQDNELALAKLSQLSLREPHVKSAVILLAKDPAAELSYFCQLTCKILQHLLPELAVKLLDELVDSPKDLLVFLDNVILINTRSKWKTSTR</sequence>
<evidence type="ECO:0000313" key="3">
    <source>
        <dbReference type="RefSeq" id="XP_013074118.2"/>
    </source>
</evidence>
<keyword evidence="2" id="KW-1185">Reference proteome</keyword>
<proteinExistence type="predicted"/>
<dbReference type="OrthoDB" id="6151928at2759"/>
<dbReference type="OMA" id="ECDSTCM"/>
<feature type="compositionally biased region" description="Polar residues" evidence="1">
    <location>
        <begin position="62"/>
        <end position="71"/>
    </location>
</feature>
<dbReference type="Proteomes" id="UP001165740">
    <property type="component" value="Chromosome 5"/>
</dbReference>
<evidence type="ECO:0000313" key="2">
    <source>
        <dbReference type="Proteomes" id="UP001165740"/>
    </source>
</evidence>
<dbReference type="RefSeq" id="XP_013074118.2">
    <property type="nucleotide sequence ID" value="XM_013218664.2"/>
</dbReference>
<organism evidence="2 3">
    <name type="scientific">Biomphalaria glabrata</name>
    <name type="common">Bloodfluke planorb</name>
    <name type="synonym">Freshwater snail</name>
    <dbReference type="NCBI Taxonomy" id="6526"/>
    <lineage>
        <taxon>Eukaryota</taxon>
        <taxon>Metazoa</taxon>
        <taxon>Spiralia</taxon>
        <taxon>Lophotrochozoa</taxon>
        <taxon>Mollusca</taxon>
        <taxon>Gastropoda</taxon>
        <taxon>Heterobranchia</taxon>
        <taxon>Euthyneura</taxon>
        <taxon>Panpulmonata</taxon>
        <taxon>Hygrophila</taxon>
        <taxon>Lymnaeoidea</taxon>
        <taxon>Planorbidae</taxon>
        <taxon>Biomphalaria</taxon>
    </lineage>
</organism>
<feature type="compositionally biased region" description="Pro residues" evidence="1">
    <location>
        <begin position="181"/>
        <end position="192"/>
    </location>
</feature>
<feature type="compositionally biased region" description="Basic and acidic residues" evidence="1">
    <location>
        <begin position="151"/>
        <end position="165"/>
    </location>
</feature>
<gene>
    <name evidence="3" type="primary">LOC106060683</name>
</gene>
<reference evidence="3" key="1">
    <citation type="submission" date="2025-08" db="UniProtKB">
        <authorList>
            <consortium name="RefSeq"/>
        </authorList>
    </citation>
    <scope>IDENTIFICATION</scope>
</reference>
<evidence type="ECO:0000256" key="1">
    <source>
        <dbReference type="SAM" id="MobiDB-lite"/>
    </source>
</evidence>
<feature type="region of interest" description="Disordered" evidence="1">
    <location>
        <begin position="16"/>
        <end position="193"/>
    </location>
</feature>